<dbReference type="Pfam" id="PF04570">
    <property type="entry name" value="zf-FLZ"/>
    <property type="match status" value="1"/>
</dbReference>
<dbReference type="GO" id="GO:0046872">
    <property type="term" value="F:metal ion binding"/>
    <property type="evidence" value="ECO:0007669"/>
    <property type="project" value="UniProtKB-KW"/>
</dbReference>
<name>I1I7K2_BRADI</name>
<evidence type="ECO:0000256" key="2">
    <source>
        <dbReference type="ARBA" id="ARBA00022723"/>
    </source>
</evidence>
<comment type="similarity">
    <text evidence="1">Belongs to the FLZ family.</text>
</comment>
<evidence type="ECO:0000256" key="1">
    <source>
        <dbReference type="ARBA" id="ARBA00009374"/>
    </source>
</evidence>
<dbReference type="RefSeq" id="XP_010235189.2">
    <property type="nucleotide sequence ID" value="XM_010236887.3"/>
</dbReference>
<dbReference type="eggNOG" id="ENOG502S8BY">
    <property type="taxonomic scope" value="Eukaryota"/>
</dbReference>
<accession>I1I7K2</accession>
<protein>
    <recommendedName>
        <fullName evidence="5">FLZ-type domain-containing protein</fullName>
    </recommendedName>
</protein>
<dbReference type="EMBL" id="CM000882">
    <property type="protein sequence ID" value="KQJ98523.1"/>
    <property type="molecule type" value="Genomic_DNA"/>
</dbReference>
<reference evidence="6" key="2">
    <citation type="submission" date="2017-06" db="EMBL/GenBank/DDBJ databases">
        <title>WGS assembly of Brachypodium distachyon.</title>
        <authorList>
            <consortium name="The International Brachypodium Initiative"/>
            <person name="Lucas S."/>
            <person name="Harmon-Smith M."/>
            <person name="Lail K."/>
            <person name="Tice H."/>
            <person name="Grimwood J."/>
            <person name="Bruce D."/>
            <person name="Barry K."/>
            <person name="Shu S."/>
            <person name="Lindquist E."/>
            <person name="Wang M."/>
            <person name="Pitluck S."/>
            <person name="Vogel J.P."/>
            <person name="Garvin D.F."/>
            <person name="Mockler T.C."/>
            <person name="Schmutz J."/>
            <person name="Rokhsar D."/>
            <person name="Bevan M.W."/>
        </authorList>
    </citation>
    <scope>NUCLEOTIDE SEQUENCE</scope>
    <source>
        <strain evidence="6">Bd21</strain>
    </source>
</reference>
<dbReference type="PANTHER" id="PTHR47847">
    <property type="entry name" value="FCS-LIKE ZINC FINGER 17"/>
    <property type="match status" value="1"/>
</dbReference>
<dbReference type="PROSITE" id="PS51795">
    <property type="entry name" value="ZF_FLZ"/>
    <property type="match status" value="1"/>
</dbReference>
<dbReference type="PANTHER" id="PTHR47847:SF2">
    <property type="entry name" value="FCS-LIKE ZINC FINGER 17-RELATED"/>
    <property type="match status" value="1"/>
</dbReference>
<keyword evidence="8" id="KW-1185">Reference proteome</keyword>
<feature type="region of interest" description="Disordered" evidence="4">
    <location>
        <begin position="1"/>
        <end position="34"/>
    </location>
</feature>
<dbReference type="STRING" id="15368.I1I7K2"/>
<organism evidence="7">
    <name type="scientific">Brachypodium distachyon</name>
    <name type="common">Purple false brome</name>
    <name type="synonym">Trachynia distachya</name>
    <dbReference type="NCBI Taxonomy" id="15368"/>
    <lineage>
        <taxon>Eukaryota</taxon>
        <taxon>Viridiplantae</taxon>
        <taxon>Streptophyta</taxon>
        <taxon>Embryophyta</taxon>
        <taxon>Tracheophyta</taxon>
        <taxon>Spermatophyta</taxon>
        <taxon>Magnoliopsida</taxon>
        <taxon>Liliopsida</taxon>
        <taxon>Poales</taxon>
        <taxon>Poaceae</taxon>
        <taxon>BOP clade</taxon>
        <taxon>Pooideae</taxon>
        <taxon>Stipodae</taxon>
        <taxon>Brachypodieae</taxon>
        <taxon>Brachypodium</taxon>
    </lineage>
</organism>
<dbReference type="HOGENOM" id="CLU_127907_0_0_1"/>
<dbReference type="OMA" id="IVHSQHH"/>
<dbReference type="AlphaFoldDB" id="I1I7K2"/>
<feature type="compositionally biased region" description="Basic residues" evidence="4">
    <location>
        <begin position="178"/>
        <end position="189"/>
    </location>
</feature>
<evidence type="ECO:0000256" key="4">
    <source>
        <dbReference type="SAM" id="MobiDB-lite"/>
    </source>
</evidence>
<dbReference type="Proteomes" id="UP000008810">
    <property type="component" value="Chromosome 3"/>
</dbReference>
<dbReference type="GeneID" id="100821938"/>
<evidence type="ECO:0000256" key="3">
    <source>
        <dbReference type="PROSITE-ProRule" id="PRU01131"/>
    </source>
</evidence>
<reference evidence="7" key="3">
    <citation type="submission" date="2018-08" db="UniProtKB">
        <authorList>
            <consortium name="EnsemblPlants"/>
        </authorList>
    </citation>
    <scope>IDENTIFICATION</scope>
    <source>
        <strain evidence="7">cv. Bd21</strain>
    </source>
</reference>
<dbReference type="OrthoDB" id="1927223at2759"/>
<feature type="domain" description="FLZ-type" evidence="5">
    <location>
        <begin position="127"/>
        <end position="171"/>
    </location>
</feature>
<feature type="region of interest" description="Disordered" evidence="4">
    <location>
        <begin position="172"/>
        <end position="211"/>
    </location>
</feature>
<sequence length="211" mass="22818">MGPLPFRLPLTPSPGATRTLINPAGDSTPRVSSSIPPPFSPPMLPRRQSIFHLGEDVGNGGGSAPCHRRGVLGGAPSPSPSSMSGRVRERLVVGLQILVHQQKHGGRQAHAANVVLKQMVRRPGGGGFLKACSLCRRELSPNKDVYMYRGDQGFCSEECRGQQILLDEAREREAAGKERRRALQARHQAHQQQHTPIGGRPRKTTTPLAVA</sequence>
<evidence type="ECO:0000259" key="5">
    <source>
        <dbReference type="PROSITE" id="PS51795"/>
    </source>
</evidence>
<keyword evidence="2" id="KW-0479">Metal-binding</keyword>
<dbReference type="EnsemblPlants" id="KQJ98523">
    <property type="protein sequence ID" value="KQJ98523"/>
    <property type="gene ID" value="BRADI_3g37390v3"/>
</dbReference>
<gene>
    <name evidence="7" type="primary">LOC100821938</name>
    <name evidence="6" type="ORF">BRADI_3g37390v3</name>
</gene>
<feature type="zinc finger region" description="FLZ-type" evidence="3">
    <location>
        <begin position="127"/>
        <end position="171"/>
    </location>
</feature>
<dbReference type="InterPro" id="IPR044181">
    <property type="entry name" value="FLZ17/18"/>
</dbReference>
<dbReference type="Gramene" id="KQJ98523">
    <property type="protein sequence ID" value="KQJ98523"/>
    <property type="gene ID" value="BRADI_3g37390v3"/>
</dbReference>
<dbReference type="InterPro" id="IPR007650">
    <property type="entry name" value="Zf-FLZ_dom"/>
</dbReference>
<evidence type="ECO:0000313" key="8">
    <source>
        <dbReference type="Proteomes" id="UP000008810"/>
    </source>
</evidence>
<evidence type="ECO:0000313" key="7">
    <source>
        <dbReference type="EnsemblPlants" id="KQJ98523"/>
    </source>
</evidence>
<evidence type="ECO:0000313" key="6">
    <source>
        <dbReference type="EMBL" id="KQJ98523.1"/>
    </source>
</evidence>
<proteinExistence type="inferred from homology"/>
<reference evidence="6 7" key="1">
    <citation type="journal article" date="2010" name="Nature">
        <title>Genome sequencing and analysis of the model grass Brachypodium distachyon.</title>
        <authorList>
            <consortium name="International Brachypodium Initiative"/>
        </authorList>
    </citation>
    <scope>NUCLEOTIDE SEQUENCE [LARGE SCALE GENOMIC DNA]</scope>
    <source>
        <strain evidence="6">Bd21</strain>
        <strain evidence="7">cv. Bd21</strain>
    </source>
</reference>